<organism evidence="1 2">
    <name type="scientific">Pristionchus entomophagus</name>
    <dbReference type="NCBI Taxonomy" id="358040"/>
    <lineage>
        <taxon>Eukaryota</taxon>
        <taxon>Metazoa</taxon>
        <taxon>Ecdysozoa</taxon>
        <taxon>Nematoda</taxon>
        <taxon>Chromadorea</taxon>
        <taxon>Rhabditida</taxon>
        <taxon>Rhabditina</taxon>
        <taxon>Diplogasteromorpha</taxon>
        <taxon>Diplogasteroidea</taxon>
        <taxon>Neodiplogasteridae</taxon>
        <taxon>Pristionchus</taxon>
    </lineage>
</organism>
<dbReference type="EMBL" id="BTSX01000004">
    <property type="protein sequence ID" value="GMS96856.1"/>
    <property type="molecule type" value="Genomic_DNA"/>
</dbReference>
<evidence type="ECO:0000313" key="2">
    <source>
        <dbReference type="Proteomes" id="UP001432027"/>
    </source>
</evidence>
<protein>
    <submittedName>
        <fullName evidence="1">Uncharacterized protein</fullName>
    </submittedName>
</protein>
<dbReference type="AlphaFoldDB" id="A0AAV5TR69"/>
<feature type="non-terminal residue" evidence="1">
    <location>
        <position position="342"/>
    </location>
</feature>
<gene>
    <name evidence="1" type="ORF">PENTCL1PPCAC_19031</name>
</gene>
<evidence type="ECO:0000313" key="1">
    <source>
        <dbReference type="EMBL" id="GMS96856.1"/>
    </source>
</evidence>
<accession>A0AAV5TR69</accession>
<name>A0AAV5TR69_9BILA</name>
<keyword evidence="2" id="KW-1185">Reference proteome</keyword>
<proteinExistence type="predicted"/>
<feature type="non-terminal residue" evidence="1">
    <location>
        <position position="1"/>
    </location>
</feature>
<reference evidence="1" key="1">
    <citation type="submission" date="2023-10" db="EMBL/GenBank/DDBJ databases">
        <title>Genome assembly of Pristionchus species.</title>
        <authorList>
            <person name="Yoshida K."/>
            <person name="Sommer R.J."/>
        </authorList>
    </citation>
    <scope>NUCLEOTIDE SEQUENCE</scope>
    <source>
        <strain evidence="1">RS0144</strain>
    </source>
</reference>
<sequence>VAQSDVGSLTCRVGFRLDFSTDGEIFKWSVTMERSNGDQTTINNIGLSVKNGETTVQMADCSQQIKTDLYKADKQSGDKSNCNVKVESILINRIKEPLADVFHLSYGQSEFCLEVEFAEGKKSSYCTKPIRFNVFNTDCQDNKFVETQCHPDHKICEPATEKDNVFSCPDQAKNMIFIDNTFVSNSNEVRCTKAGWRSADTSKLSIGHFLMREKTSPQCVSLCENHFIRTTDETDSDSQPTITGGEMTCGKLKAPIIYGEFYSGKITCAESKWTTQEGKTIESEKGVVMVKCGRQIDPFLSNDCSSGLNTKADSCASFDRAKKGNLMCLQREALVVYKGVGY</sequence>
<comment type="caution">
    <text evidence="1">The sequence shown here is derived from an EMBL/GenBank/DDBJ whole genome shotgun (WGS) entry which is preliminary data.</text>
</comment>
<dbReference type="Proteomes" id="UP001432027">
    <property type="component" value="Unassembled WGS sequence"/>
</dbReference>